<dbReference type="KEGG" id="mgod:E7746_03990"/>
<keyword evidence="2" id="KW-1185">Reference proteome</keyword>
<dbReference type="EMBL" id="CP039393">
    <property type="protein sequence ID" value="QCD35101.1"/>
    <property type="molecule type" value="Genomic_DNA"/>
</dbReference>
<dbReference type="RefSeq" id="WP_123396182.1">
    <property type="nucleotide sequence ID" value="NZ_CANQMU010000004.1"/>
</dbReference>
<proteinExistence type="predicted"/>
<dbReference type="Proteomes" id="UP000297031">
    <property type="component" value="Chromosome"/>
</dbReference>
<organism evidence="1 2">
    <name type="scientific">Muribaculum gordoncarteri</name>
    <dbReference type="NCBI Taxonomy" id="2530390"/>
    <lineage>
        <taxon>Bacteria</taxon>
        <taxon>Pseudomonadati</taxon>
        <taxon>Bacteroidota</taxon>
        <taxon>Bacteroidia</taxon>
        <taxon>Bacteroidales</taxon>
        <taxon>Muribaculaceae</taxon>
        <taxon>Muribaculum</taxon>
    </lineage>
</organism>
<reference evidence="1 2" key="1">
    <citation type="submission" date="2019-02" db="EMBL/GenBank/DDBJ databases">
        <title>Isolation and identification of novel species under the genus Muribaculum.</title>
        <authorList>
            <person name="Miyake S."/>
            <person name="Ding Y."/>
            <person name="Low A."/>
            <person name="Soh M."/>
            <person name="Seedorf H."/>
        </authorList>
    </citation>
    <scope>NUCLEOTIDE SEQUENCE [LARGE SCALE GENOMIC DNA]</scope>
    <source>
        <strain evidence="1 2">TLL-A4</strain>
    </source>
</reference>
<gene>
    <name evidence="1" type="ORF">E7746_03990</name>
</gene>
<accession>A0A4P7VMU6</accession>
<dbReference type="AlphaFoldDB" id="A0A4P7VMU6"/>
<evidence type="ECO:0000313" key="1">
    <source>
        <dbReference type="EMBL" id="QCD35101.1"/>
    </source>
</evidence>
<protein>
    <submittedName>
        <fullName evidence="1">DUF4290 domain-containing protein</fullName>
    </submittedName>
</protein>
<dbReference type="OrthoDB" id="1466969at2"/>
<sequence length="196" mass="22774">MLTYNTQLKKLILPEYGRNIQQMVDHCLTIEDREERTACAYSIINSMGNLFPQLRDVDDFKHKLWDHLAIMSDFKLDIDYPCDIIRPENLETRPDRIDYQLSPIKMRHYGKSIELMIAKAATMEDNEERDALIRLIANHMKKLMLAVNPDGVDDAKIFKDLAMYSHGAIRLDPATYHLHEFKAAPAPTTSKKKKKK</sequence>
<name>A0A4P7VMU6_9BACT</name>
<evidence type="ECO:0000313" key="2">
    <source>
        <dbReference type="Proteomes" id="UP000297031"/>
    </source>
</evidence>
<dbReference type="InterPro" id="IPR025632">
    <property type="entry name" value="DUF4290"/>
</dbReference>
<dbReference type="Pfam" id="PF14123">
    <property type="entry name" value="DUF4290"/>
    <property type="match status" value="1"/>
</dbReference>